<feature type="non-terminal residue" evidence="3">
    <location>
        <position position="1"/>
    </location>
</feature>
<name>A0A8S3H629_9BILA</name>
<dbReference type="EMBL" id="CAJOBJ010326630">
    <property type="protein sequence ID" value="CAF5176229.1"/>
    <property type="molecule type" value="Genomic_DNA"/>
</dbReference>
<sequence length="104" mass="11846">KTVAQKTATPTISIVETCNQLKVALAQVLDQQGEVKLVQVLIDRLVDNVHRLPNMDTTADILRSIFYPFGARTLGWPSKGRKGKCRKKYIVVENDREEYFRIVT</sequence>
<dbReference type="EMBL" id="CAJOBH010227788">
    <property type="protein sequence ID" value="CAF5058811.1"/>
    <property type="molecule type" value="Genomic_DNA"/>
</dbReference>
<proteinExistence type="predicted"/>
<evidence type="ECO:0000313" key="3">
    <source>
        <dbReference type="EMBL" id="CAF5176229.1"/>
    </source>
</evidence>
<dbReference type="Proteomes" id="UP000681967">
    <property type="component" value="Unassembled WGS sequence"/>
</dbReference>
<gene>
    <name evidence="1" type="ORF">BYL167_LOCUS58997</name>
    <name evidence="3" type="ORF">GIL414_LOCUS67774</name>
    <name evidence="2" type="ORF">SMN809_LOCUS66236</name>
</gene>
<evidence type="ECO:0000313" key="1">
    <source>
        <dbReference type="EMBL" id="CAF5058811.1"/>
    </source>
</evidence>
<evidence type="ECO:0000313" key="4">
    <source>
        <dbReference type="Proteomes" id="UP000681720"/>
    </source>
</evidence>
<reference evidence="3" key="1">
    <citation type="submission" date="2021-02" db="EMBL/GenBank/DDBJ databases">
        <authorList>
            <person name="Nowell W R."/>
        </authorList>
    </citation>
    <scope>NUCLEOTIDE SEQUENCE</scope>
</reference>
<dbReference type="Proteomes" id="UP000676336">
    <property type="component" value="Unassembled WGS sequence"/>
</dbReference>
<protein>
    <submittedName>
        <fullName evidence="3">Uncharacterized protein</fullName>
    </submittedName>
</protein>
<accession>A0A8S3H629</accession>
<comment type="caution">
    <text evidence="3">The sequence shown here is derived from an EMBL/GenBank/DDBJ whole genome shotgun (WGS) entry which is preliminary data.</text>
</comment>
<dbReference type="Proteomes" id="UP000681720">
    <property type="component" value="Unassembled WGS sequence"/>
</dbReference>
<dbReference type="EMBL" id="CAJOBI010312936">
    <property type="protein sequence ID" value="CAF5172577.1"/>
    <property type="molecule type" value="Genomic_DNA"/>
</dbReference>
<organism evidence="3 4">
    <name type="scientific">Rotaria magnacalcarata</name>
    <dbReference type="NCBI Taxonomy" id="392030"/>
    <lineage>
        <taxon>Eukaryota</taxon>
        <taxon>Metazoa</taxon>
        <taxon>Spiralia</taxon>
        <taxon>Gnathifera</taxon>
        <taxon>Rotifera</taxon>
        <taxon>Eurotatoria</taxon>
        <taxon>Bdelloidea</taxon>
        <taxon>Philodinida</taxon>
        <taxon>Philodinidae</taxon>
        <taxon>Rotaria</taxon>
    </lineage>
</organism>
<evidence type="ECO:0000313" key="2">
    <source>
        <dbReference type="EMBL" id="CAF5172577.1"/>
    </source>
</evidence>
<dbReference type="AlphaFoldDB" id="A0A8S3H629"/>